<dbReference type="PROSITE" id="PS51257">
    <property type="entry name" value="PROKAR_LIPOPROTEIN"/>
    <property type="match status" value="1"/>
</dbReference>
<evidence type="ECO:0000256" key="2">
    <source>
        <dbReference type="ARBA" id="ARBA00023136"/>
    </source>
</evidence>
<reference evidence="8 9" key="1">
    <citation type="submission" date="2022-05" db="EMBL/GenBank/DDBJ databases">
        <authorList>
            <person name="Jo J.-H."/>
            <person name="Im W.-T."/>
        </authorList>
    </citation>
    <scope>NUCLEOTIDE SEQUENCE [LARGE SCALE GENOMIC DNA]</scope>
    <source>
        <strain evidence="8 9">NSE70-1</strain>
    </source>
</reference>
<organism evidence="8 9">
    <name type="scientific">Sphingomonas caseinilyticus</name>
    <dbReference type="NCBI Taxonomy" id="2908205"/>
    <lineage>
        <taxon>Bacteria</taxon>
        <taxon>Pseudomonadati</taxon>
        <taxon>Pseudomonadota</taxon>
        <taxon>Alphaproteobacteria</taxon>
        <taxon>Sphingomonadales</taxon>
        <taxon>Sphingomonadaceae</taxon>
        <taxon>Sphingomonas</taxon>
    </lineage>
</organism>
<dbReference type="PROSITE" id="PS51123">
    <property type="entry name" value="OMPA_2"/>
    <property type="match status" value="1"/>
</dbReference>
<dbReference type="SUPFAM" id="SSF103088">
    <property type="entry name" value="OmpA-like"/>
    <property type="match status" value="1"/>
</dbReference>
<feature type="region of interest" description="Disordered" evidence="5">
    <location>
        <begin position="45"/>
        <end position="69"/>
    </location>
</feature>
<dbReference type="PRINTS" id="PR01021">
    <property type="entry name" value="OMPADOMAIN"/>
</dbReference>
<accession>A0ABT0RTL1</accession>
<dbReference type="PANTHER" id="PTHR30329">
    <property type="entry name" value="STATOR ELEMENT OF FLAGELLAR MOTOR COMPLEX"/>
    <property type="match status" value="1"/>
</dbReference>
<dbReference type="RefSeq" id="WP_249903676.1">
    <property type="nucleotide sequence ID" value="NZ_JAMGBA010000001.1"/>
</dbReference>
<feature type="chain" id="PRO_5045916115" evidence="6">
    <location>
        <begin position="20"/>
        <end position="195"/>
    </location>
</feature>
<keyword evidence="9" id="KW-1185">Reference proteome</keyword>
<dbReference type="PANTHER" id="PTHR30329:SF21">
    <property type="entry name" value="LIPOPROTEIN YIAD-RELATED"/>
    <property type="match status" value="1"/>
</dbReference>
<evidence type="ECO:0000256" key="3">
    <source>
        <dbReference type="ARBA" id="ARBA00023237"/>
    </source>
</evidence>
<evidence type="ECO:0000313" key="8">
    <source>
        <dbReference type="EMBL" id="MCL6698332.1"/>
    </source>
</evidence>
<dbReference type="Proteomes" id="UP001203410">
    <property type="component" value="Unassembled WGS sequence"/>
</dbReference>
<evidence type="ECO:0000259" key="7">
    <source>
        <dbReference type="PROSITE" id="PS51123"/>
    </source>
</evidence>
<keyword evidence="2 4" id="KW-0472">Membrane</keyword>
<dbReference type="InterPro" id="IPR050330">
    <property type="entry name" value="Bact_OuterMem_StrucFunc"/>
</dbReference>
<evidence type="ECO:0000256" key="6">
    <source>
        <dbReference type="SAM" id="SignalP"/>
    </source>
</evidence>
<keyword evidence="3" id="KW-0998">Cell outer membrane</keyword>
<dbReference type="InterPro" id="IPR006664">
    <property type="entry name" value="OMP_bac"/>
</dbReference>
<comment type="subcellular location">
    <subcellularLocation>
        <location evidence="1">Cell outer membrane</location>
    </subcellularLocation>
</comment>
<proteinExistence type="predicted"/>
<dbReference type="CDD" id="cd07185">
    <property type="entry name" value="OmpA_C-like"/>
    <property type="match status" value="1"/>
</dbReference>
<feature type="signal peptide" evidence="6">
    <location>
        <begin position="1"/>
        <end position="19"/>
    </location>
</feature>
<dbReference type="Gene3D" id="3.30.1330.60">
    <property type="entry name" value="OmpA-like domain"/>
    <property type="match status" value="1"/>
</dbReference>
<evidence type="ECO:0000313" key="9">
    <source>
        <dbReference type="Proteomes" id="UP001203410"/>
    </source>
</evidence>
<comment type="caution">
    <text evidence="8">The sequence shown here is derived from an EMBL/GenBank/DDBJ whole genome shotgun (WGS) entry which is preliminary data.</text>
</comment>
<evidence type="ECO:0000256" key="4">
    <source>
        <dbReference type="PROSITE-ProRule" id="PRU00473"/>
    </source>
</evidence>
<name>A0ABT0RTL1_9SPHN</name>
<dbReference type="InterPro" id="IPR006665">
    <property type="entry name" value="OmpA-like"/>
</dbReference>
<gene>
    <name evidence="8" type="ORF">LZ496_05995</name>
</gene>
<dbReference type="EMBL" id="JAMGBA010000001">
    <property type="protein sequence ID" value="MCL6698332.1"/>
    <property type="molecule type" value="Genomic_DNA"/>
</dbReference>
<protein>
    <submittedName>
        <fullName evidence="8">OmpA family protein</fullName>
    </submittedName>
</protein>
<keyword evidence="6" id="KW-0732">Signal</keyword>
<sequence length="195" mass="20569">MRALGLGAACLMLAGCATSSLVLLPDDEGHQGSVAVLEADGQASQSVISQGNSRTKLGEANANPQPLGEKGLKPEEAALLTTLPPPAKSFTLYFDQGTTTPTVESQSVLTALRAEIASRSGPQVEVTGHTDTVGSEEDNDRLSLQRAEEILNWLAGQGIDRSLMLASGRGERDLKEPSIDNFSSATNRRVEVIVR</sequence>
<evidence type="ECO:0000256" key="5">
    <source>
        <dbReference type="SAM" id="MobiDB-lite"/>
    </source>
</evidence>
<dbReference type="Pfam" id="PF00691">
    <property type="entry name" value="OmpA"/>
    <property type="match status" value="1"/>
</dbReference>
<evidence type="ECO:0000256" key="1">
    <source>
        <dbReference type="ARBA" id="ARBA00004442"/>
    </source>
</evidence>
<feature type="compositionally biased region" description="Polar residues" evidence="5">
    <location>
        <begin position="45"/>
        <end position="55"/>
    </location>
</feature>
<feature type="domain" description="OmpA-like" evidence="7">
    <location>
        <begin position="81"/>
        <end position="195"/>
    </location>
</feature>
<dbReference type="InterPro" id="IPR036737">
    <property type="entry name" value="OmpA-like_sf"/>
</dbReference>